<sequence length="401" mass="44599">MLPYFQYSREPIKSIYLICFFLSFLVRIPFWALTNLLPSWRPRRSWPLSRTIRVKFMRTLLGGLFQTSFDMVHVDPEKLGGTGEGIQLVWVEPTPDLVVGEIQEAAKINNIESVRLAGVWYGGRGKDANAASQPAGPDEKVFYELHGGGWVIGNAGKKWDSAYFCERMVETVEGYNSAFQIEYRKSRGPPFLRQGAFPAAIIDAVAGYNYLVKVLGFKPSNIIVTGESAGGNLAFALVRYLNINNFPSLPIPRAQFLLCPTADWGRSHVGPESAMERNTNSDYVHWFVGGWGANALRGALPESELINNSWISPGGLRMPHVKGQFAGMPPTLIMAGDAEMTLDGVTTLRDRILADNPADTLTYIEYPDTTHVAMTVKWHEPQATQGYVDLAKWVESFDGDK</sequence>
<dbReference type="HOGENOM" id="CLU_019364_1_0_1"/>
<dbReference type="Pfam" id="PF07859">
    <property type="entry name" value="Abhydrolase_3"/>
    <property type="match status" value="1"/>
</dbReference>
<proteinExistence type="predicted"/>
<dbReference type="InterPro" id="IPR050300">
    <property type="entry name" value="GDXG_lipolytic_enzyme"/>
</dbReference>
<dbReference type="InterPro" id="IPR013094">
    <property type="entry name" value="AB_hydrolase_3"/>
</dbReference>
<dbReference type="OrthoDB" id="2152029at2759"/>
<dbReference type="PANTHER" id="PTHR48081">
    <property type="entry name" value="AB HYDROLASE SUPERFAMILY PROTEIN C4A8.06C"/>
    <property type="match status" value="1"/>
</dbReference>
<keyword evidence="2" id="KW-0472">Membrane</keyword>
<accession>J7RI54</accession>
<keyword evidence="5" id="KW-1185">Reference proteome</keyword>
<dbReference type="InterPro" id="IPR029058">
    <property type="entry name" value="AB_hydrolase_fold"/>
</dbReference>
<reference evidence="4 5" key="1">
    <citation type="journal article" date="2012" name="Appl. Environ. Microbiol.">
        <title>Short-read sequencing for genomic analysis of the brown rot fungus Fibroporia radiculosa.</title>
        <authorList>
            <person name="Tang J.D."/>
            <person name="Perkins A.D."/>
            <person name="Sonstegard T.S."/>
            <person name="Schroeder S.G."/>
            <person name="Burgess S.C."/>
            <person name="Diehl S.V."/>
        </authorList>
    </citation>
    <scope>NUCLEOTIDE SEQUENCE [LARGE SCALE GENOMIC DNA]</scope>
    <source>
        <strain evidence="4 5">TFFH 294</strain>
    </source>
</reference>
<dbReference type="SUPFAM" id="SSF53474">
    <property type="entry name" value="alpha/beta-Hydrolases"/>
    <property type="match status" value="1"/>
</dbReference>
<dbReference type="PANTHER" id="PTHR48081:SF8">
    <property type="entry name" value="ALPHA_BETA HYDROLASE FOLD-3 DOMAIN-CONTAINING PROTEIN-RELATED"/>
    <property type="match status" value="1"/>
</dbReference>
<keyword evidence="1" id="KW-0378">Hydrolase</keyword>
<dbReference type="Gene3D" id="3.40.50.1820">
    <property type="entry name" value="alpha/beta hydrolase"/>
    <property type="match status" value="1"/>
</dbReference>
<dbReference type="AlphaFoldDB" id="J7RI54"/>
<dbReference type="Proteomes" id="UP000006352">
    <property type="component" value="Unassembled WGS sequence"/>
</dbReference>
<dbReference type="EMBL" id="HE797719">
    <property type="protein sequence ID" value="CCM07257.1"/>
    <property type="molecule type" value="Genomic_DNA"/>
</dbReference>
<dbReference type="InParanoid" id="J7RI54"/>
<organism evidence="4 5">
    <name type="scientific">Fibroporia radiculosa</name>
    <dbReference type="NCBI Taxonomy" id="599839"/>
    <lineage>
        <taxon>Eukaryota</taxon>
        <taxon>Fungi</taxon>
        <taxon>Dikarya</taxon>
        <taxon>Basidiomycota</taxon>
        <taxon>Agaricomycotina</taxon>
        <taxon>Agaricomycetes</taxon>
        <taxon>Polyporales</taxon>
        <taxon>Fibroporiaceae</taxon>
        <taxon>Fibroporia</taxon>
    </lineage>
</organism>
<evidence type="ECO:0000259" key="3">
    <source>
        <dbReference type="Pfam" id="PF07859"/>
    </source>
</evidence>
<dbReference type="GO" id="GO:0016787">
    <property type="term" value="F:hydrolase activity"/>
    <property type="evidence" value="ECO:0007669"/>
    <property type="project" value="UniProtKB-KW"/>
</dbReference>
<feature type="domain" description="Alpha/beta hydrolase fold-3" evidence="3">
    <location>
        <begin position="145"/>
        <end position="374"/>
    </location>
</feature>
<dbReference type="STRING" id="599839.J7RI54"/>
<dbReference type="RefSeq" id="XP_012177278.1">
    <property type="nucleotide sequence ID" value="XM_012321888.1"/>
</dbReference>
<gene>
    <name evidence="4" type="ORF">FIBRA_09603</name>
</gene>
<keyword evidence="2" id="KW-0812">Transmembrane</keyword>
<evidence type="ECO:0000313" key="5">
    <source>
        <dbReference type="Proteomes" id="UP000006352"/>
    </source>
</evidence>
<protein>
    <recommendedName>
        <fullName evidence="3">Alpha/beta hydrolase fold-3 domain-containing protein</fullName>
    </recommendedName>
</protein>
<feature type="transmembrane region" description="Helical" evidence="2">
    <location>
        <begin position="15"/>
        <end position="37"/>
    </location>
</feature>
<keyword evidence="2" id="KW-1133">Transmembrane helix</keyword>
<evidence type="ECO:0000256" key="2">
    <source>
        <dbReference type="SAM" id="Phobius"/>
    </source>
</evidence>
<name>J7RI54_9APHY</name>
<evidence type="ECO:0000256" key="1">
    <source>
        <dbReference type="ARBA" id="ARBA00022801"/>
    </source>
</evidence>
<evidence type="ECO:0000313" key="4">
    <source>
        <dbReference type="EMBL" id="CCM07257.1"/>
    </source>
</evidence>
<dbReference type="GeneID" id="24102157"/>